<evidence type="ECO:0000313" key="1">
    <source>
        <dbReference type="EMBL" id="ABS21620.1"/>
    </source>
</evidence>
<dbReference type="Gene3D" id="1.20.120.330">
    <property type="entry name" value="Nucleotidyltransferases domain 2"/>
    <property type="match status" value="1"/>
</dbReference>
<evidence type="ECO:0008006" key="3">
    <source>
        <dbReference type="Google" id="ProtNLM"/>
    </source>
</evidence>
<dbReference type="HOGENOM" id="CLU_113340_0_0_9"/>
<gene>
    <name evidence="1" type="ordered locus">Bcer98_1298</name>
</gene>
<dbReference type="InterPro" id="IPR030987">
    <property type="entry name" value="AbiV"/>
</dbReference>
<sequence>MAKKLTVDEVENMSLKVIENASELIEDAKLLLENKRYARAYTLSHLMCEELSKIPMFGRALTESAMDKNYNWKDLHKRLVNHNPKIRLFMMMPTVNVKGLEKIVGIPESQGVKAFEKTLNNLKNNSLYSGFQGNDFKKPSEVITKEIAETMFEIASEYFMFMKVTEGKLRGTTHKAVGEDFIAYFSGLKEMVEQNPETLELLTLLIEKNYECLKESRKKKES</sequence>
<dbReference type="KEGG" id="bcy:Bcer98_1298"/>
<reference evidence="1 2" key="1">
    <citation type="journal article" date="2008" name="Chem. Biol. Interact.">
        <title>Extending the Bacillus cereus group genomics to putative food-borne pathogens of different toxicity.</title>
        <authorList>
            <person name="Lapidus A."/>
            <person name="Goltsman E."/>
            <person name="Auger S."/>
            <person name="Galleron N."/>
            <person name="Segurens B."/>
            <person name="Dossat C."/>
            <person name="Land M.L."/>
            <person name="Broussolle V."/>
            <person name="Brillard J."/>
            <person name="Guinebretiere M.H."/>
            <person name="Sanchis V."/>
            <person name="Nguen-The C."/>
            <person name="Lereclus D."/>
            <person name="Richardson P."/>
            <person name="Wincker P."/>
            <person name="Weissenbach J."/>
            <person name="Ehrlich S.D."/>
            <person name="Sorokin A."/>
        </authorList>
    </citation>
    <scope>NUCLEOTIDE SEQUENCE [LARGE SCALE GENOMIC DNA]</scope>
    <source>
        <strain evidence="2">DSM 22905 / CIP 110041 / 391-98 / NVH 391-98</strain>
    </source>
</reference>
<dbReference type="EMBL" id="CP000764">
    <property type="protein sequence ID" value="ABS21620.1"/>
    <property type="molecule type" value="Genomic_DNA"/>
</dbReference>
<dbReference type="GeneID" id="33896646"/>
<dbReference type="OrthoDB" id="7058454at2"/>
<protein>
    <recommendedName>
        <fullName evidence="3">AbiV family abortive infection protein</fullName>
    </recommendedName>
</protein>
<dbReference type="Proteomes" id="UP000002300">
    <property type="component" value="Chromosome"/>
</dbReference>
<organism evidence="1 2">
    <name type="scientific">Bacillus cytotoxicus (strain DSM 22905 / CIP 110041 / 391-98 / NVH 391-98)</name>
    <dbReference type="NCBI Taxonomy" id="315749"/>
    <lineage>
        <taxon>Bacteria</taxon>
        <taxon>Bacillati</taxon>
        <taxon>Bacillota</taxon>
        <taxon>Bacilli</taxon>
        <taxon>Bacillales</taxon>
        <taxon>Bacillaceae</taxon>
        <taxon>Bacillus</taxon>
        <taxon>Bacillus cereus group</taxon>
    </lineage>
</organism>
<dbReference type="NCBIfam" id="TIGR04498">
    <property type="entry name" value="AbiV_defense"/>
    <property type="match status" value="1"/>
</dbReference>
<proteinExistence type="predicted"/>
<dbReference type="AlphaFoldDB" id="A7GNB2"/>
<name>A7GNB2_BACCN</name>
<accession>A7GNB2</accession>
<dbReference type="eggNOG" id="ENOG50337I2">
    <property type="taxonomic scope" value="Bacteria"/>
</dbReference>
<dbReference type="STRING" id="315749.Bcer98_1298"/>
<dbReference type="Pfam" id="PF18728">
    <property type="entry name" value="HEPN_AbiV"/>
    <property type="match status" value="1"/>
</dbReference>
<evidence type="ECO:0000313" key="2">
    <source>
        <dbReference type="Proteomes" id="UP000002300"/>
    </source>
</evidence>
<keyword evidence="2" id="KW-1185">Reference proteome</keyword>
<dbReference type="RefSeq" id="WP_012093788.1">
    <property type="nucleotide sequence ID" value="NC_009674.1"/>
</dbReference>